<dbReference type="RefSeq" id="WP_262872767.1">
    <property type="nucleotide sequence ID" value="NZ_BAABKW010000018.1"/>
</dbReference>
<accession>A0ABW2H9T1</accession>
<keyword evidence="1" id="KW-0472">Membrane</keyword>
<keyword evidence="4" id="KW-1185">Reference proteome</keyword>
<evidence type="ECO:0000313" key="3">
    <source>
        <dbReference type="EMBL" id="MFC7267840.1"/>
    </source>
</evidence>
<dbReference type="InterPro" id="IPR013974">
    <property type="entry name" value="SAF"/>
</dbReference>
<dbReference type="EMBL" id="JBHTBE010000001">
    <property type="protein sequence ID" value="MFC7267840.1"/>
    <property type="molecule type" value="Genomic_DNA"/>
</dbReference>
<reference evidence="4" key="1">
    <citation type="journal article" date="2019" name="Int. J. Syst. Evol. Microbiol.">
        <title>The Global Catalogue of Microorganisms (GCM) 10K type strain sequencing project: providing services to taxonomists for standard genome sequencing and annotation.</title>
        <authorList>
            <consortium name="The Broad Institute Genomics Platform"/>
            <consortium name="The Broad Institute Genome Sequencing Center for Infectious Disease"/>
            <person name="Wu L."/>
            <person name="Ma J."/>
        </authorList>
    </citation>
    <scope>NUCLEOTIDE SEQUENCE [LARGE SCALE GENOMIC DNA]</scope>
    <source>
        <strain evidence="4">CGMCC 1.15772</strain>
    </source>
</reference>
<dbReference type="CDD" id="cd11614">
    <property type="entry name" value="SAF_CpaB_FlgA_like"/>
    <property type="match status" value="1"/>
</dbReference>
<evidence type="ECO:0000256" key="1">
    <source>
        <dbReference type="SAM" id="Phobius"/>
    </source>
</evidence>
<gene>
    <name evidence="3" type="ORF">ACFQRL_02565</name>
</gene>
<sequence>MIAVPFVVARPRAFWGDIRFVLGLVLIAVSIAGVWFVVTAARQTVPVFAAARTIVPGEALTSADFDVVEVALGQLSGAYLDPVSFEDGAVAVRTISRGELVPTSAVGATDAAATTRVVVRTSVDVPVSVATGSTVEVWSAPPADDGGFDAPRILVPDATVVQVTRDDSMLGGGETALELVVPRADVAAVLAAIADGAALSAVPAVGSEQ</sequence>
<organism evidence="3 4">
    <name type="scientific">Microbacterium fluvii</name>
    <dbReference type="NCBI Taxonomy" id="415215"/>
    <lineage>
        <taxon>Bacteria</taxon>
        <taxon>Bacillati</taxon>
        <taxon>Actinomycetota</taxon>
        <taxon>Actinomycetes</taxon>
        <taxon>Micrococcales</taxon>
        <taxon>Microbacteriaceae</taxon>
        <taxon>Microbacterium</taxon>
    </lineage>
</organism>
<keyword evidence="1" id="KW-0812">Transmembrane</keyword>
<keyword evidence="1" id="KW-1133">Transmembrane helix</keyword>
<feature type="domain" description="SAF" evidence="2">
    <location>
        <begin position="45"/>
        <end position="107"/>
    </location>
</feature>
<proteinExistence type="predicted"/>
<dbReference type="Pfam" id="PF08666">
    <property type="entry name" value="SAF"/>
    <property type="match status" value="1"/>
</dbReference>
<comment type="caution">
    <text evidence="3">The sequence shown here is derived from an EMBL/GenBank/DDBJ whole genome shotgun (WGS) entry which is preliminary data.</text>
</comment>
<name>A0ABW2H9T1_9MICO</name>
<dbReference type="Proteomes" id="UP001596507">
    <property type="component" value="Unassembled WGS sequence"/>
</dbReference>
<dbReference type="SMART" id="SM00858">
    <property type="entry name" value="SAF"/>
    <property type="match status" value="1"/>
</dbReference>
<evidence type="ECO:0000313" key="4">
    <source>
        <dbReference type="Proteomes" id="UP001596507"/>
    </source>
</evidence>
<protein>
    <submittedName>
        <fullName evidence="3">SAF domain-containing protein</fullName>
    </submittedName>
</protein>
<feature type="transmembrane region" description="Helical" evidence="1">
    <location>
        <begin position="20"/>
        <end position="38"/>
    </location>
</feature>
<evidence type="ECO:0000259" key="2">
    <source>
        <dbReference type="SMART" id="SM00858"/>
    </source>
</evidence>